<dbReference type="OrthoDB" id="9382584at2759"/>
<evidence type="ECO:0000313" key="2">
    <source>
        <dbReference type="Proteomes" id="UP000269221"/>
    </source>
</evidence>
<reference evidence="1 2" key="1">
    <citation type="submission" date="2018-07" db="EMBL/GenBank/DDBJ databases">
        <title>A high quality draft genome assembly of the barn swallow (H. rustica rustica).</title>
        <authorList>
            <person name="Formenti G."/>
            <person name="Chiara M."/>
            <person name="Poveda L."/>
            <person name="Francoijs K.-J."/>
            <person name="Bonisoli-Alquati A."/>
            <person name="Canova L."/>
            <person name="Gianfranceschi L."/>
            <person name="Horner D.S."/>
            <person name="Saino N."/>
        </authorList>
    </citation>
    <scope>NUCLEOTIDE SEQUENCE [LARGE SCALE GENOMIC DNA]</scope>
    <source>
        <strain evidence="1">Chelidonia</strain>
        <tissue evidence="1">Blood</tissue>
    </source>
</reference>
<dbReference type="AlphaFoldDB" id="A0A3M0L0X3"/>
<proteinExistence type="predicted"/>
<keyword evidence="2" id="KW-1185">Reference proteome</keyword>
<dbReference type="STRING" id="333673.A0A3M0L0X3"/>
<accession>A0A3M0L0X3</accession>
<sequence length="114" mass="13132">MGKKEDLENYWPASPTLMPGKMMECFILEAVFIHMNAKKVIRIGFGKGESHLTNLIAFHDGTTTWMDNGKAVAIFYFDFSNALQPVSHDILISKFRKHKLNKWTVSWIDNWLNG</sequence>
<evidence type="ECO:0000313" key="1">
    <source>
        <dbReference type="EMBL" id="RMC19149.1"/>
    </source>
</evidence>
<dbReference type="PANTHER" id="PTHR33332">
    <property type="entry name" value="REVERSE TRANSCRIPTASE DOMAIN-CONTAINING PROTEIN"/>
    <property type="match status" value="1"/>
</dbReference>
<gene>
    <name evidence="1" type="ORF">DUI87_03753</name>
</gene>
<comment type="caution">
    <text evidence="1">The sequence shown here is derived from an EMBL/GenBank/DDBJ whole genome shotgun (WGS) entry which is preliminary data.</text>
</comment>
<name>A0A3M0L0X3_HIRRU</name>
<dbReference type="EMBL" id="QRBI01000095">
    <property type="protein sequence ID" value="RMC19149.1"/>
    <property type="molecule type" value="Genomic_DNA"/>
</dbReference>
<protein>
    <submittedName>
        <fullName evidence="1">Uncharacterized protein</fullName>
    </submittedName>
</protein>
<organism evidence="1 2">
    <name type="scientific">Hirundo rustica rustica</name>
    <dbReference type="NCBI Taxonomy" id="333673"/>
    <lineage>
        <taxon>Eukaryota</taxon>
        <taxon>Metazoa</taxon>
        <taxon>Chordata</taxon>
        <taxon>Craniata</taxon>
        <taxon>Vertebrata</taxon>
        <taxon>Euteleostomi</taxon>
        <taxon>Archelosauria</taxon>
        <taxon>Archosauria</taxon>
        <taxon>Dinosauria</taxon>
        <taxon>Saurischia</taxon>
        <taxon>Theropoda</taxon>
        <taxon>Coelurosauria</taxon>
        <taxon>Aves</taxon>
        <taxon>Neognathae</taxon>
        <taxon>Neoaves</taxon>
        <taxon>Telluraves</taxon>
        <taxon>Australaves</taxon>
        <taxon>Passeriformes</taxon>
        <taxon>Sylvioidea</taxon>
        <taxon>Hirundinidae</taxon>
        <taxon>Hirundo</taxon>
    </lineage>
</organism>
<dbReference type="Proteomes" id="UP000269221">
    <property type="component" value="Unassembled WGS sequence"/>
</dbReference>